<protein>
    <submittedName>
        <fullName evidence="4">Flavin reductase family protein</fullName>
    </submittedName>
</protein>
<dbReference type="Gene3D" id="2.30.110.10">
    <property type="entry name" value="Electron Transport, Fmn-binding Protein, Chain A"/>
    <property type="match status" value="1"/>
</dbReference>
<accession>A0ABU6NCS2</accession>
<dbReference type="PANTHER" id="PTHR30466:SF11">
    <property type="entry name" value="FLAVIN-DEPENDENT MONOOXYGENASE, REDUCTASE SUBUNIT HSAB"/>
    <property type="match status" value="1"/>
</dbReference>
<dbReference type="EMBL" id="JARMQG010000093">
    <property type="protein sequence ID" value="MED3562520.1"/>
    <property type="molecule type" value="Genomic_DNA"/>
</dbReference>
<dbReference type="Proteomes" id="UP001330749">
    <property type="component" value="Unassembled WGS sequence"/>
</dbReference>
<dbReference type="InterPro" id="IPR012349">
    <property type="entry name" value="Split_barrel_FMN-bd"/>
</dbReference>
<dbReference type="Pfam" id="PF01613">
    <property type="entry name" value="Flavin_Reduct"/>
    <property type="match status" value="1"/>
</dbReference>
<proteinExistence type="inferred from homology"/>
<evidence type="ECO:0000259" key="3">
    <source>
        <dbReference type="SMART" id="SM00903"/>
    </source>
</evidence>
<name>A0ABU6NCS2_9BACI</name>
<dbReference type="PANTHER" id="PTHR30466">
    <property type="entry name" value="FLAVIN REDUCTASE"/>
    <property type="match status" value="1"/>
</dbReference>
<dbReference type="SMART" id="SM00903">
    <property type="entry name" value="Flavin_Reduct"/>
    <property type="match status" value="1"/>
</dbReference>
<dbReference type="InterPro" id="IPR050268">
    <property type="entry name" value="NADH-dep_flavin_reductase"/>
</dbReference>
<dbReference type="RefSeq" id="WP_327967455.1">
    <property type="nucleotide sequence ID" value="NZ_JARMQG010000093.1"/>
</dbReference>
<dbReference type="SUPFAM" id="SSF50475">
    <property type="entry name" value="FMN-binding split barrel"/>
    <property type="match status" value="1"/>
</dbReference>
<comment type="similarity">
    <text evidence="1">Belongs to the non-flavoprotein flavin reductase family.</text>
</comment>
<gene>
    <name evidence="4" type="ORF">P4447_08625</name>
</gene>
<dbReference type="InterPro" id="IPR002563">
    <property type="entry name" value="Flavin_Rdtase-like_dom"/>
</dbReference>
<sequence length="165" mass="17938">MKGNELLPLVEKEKFRHVIGHFASGVSIITVNHQEVDFGITASAVSSLSLEPPMLLVCVNKSTGTCHAITEEGSFTVNILAENQEELALQFARANTDKFNSVSFNYGKLGNPVLENTLAQLECRVVEEVAGGTHSVFLAEVVKAHSVEGDPLVYFRGKFGQFSEL</sequence>
<evidence type="ECO:0000256" key="1">
    <source>
        <dbReference type="ARBA" id="ARBA00008898"/>
    </source>
</evidence>
<evidence type="ECO:0000256" key="2">
    <source>
        <dbReference type="ARBA" id="ARBA00023002"/>
    </source>
</evidence>
<comment type="caution">
    <text evidence="4">The sequence shown here is derived from an EMBL/GenBank/DDBJ whole genome shotgun (WGS) entry which is preliminary data.</text>
</comment>
<evidence type="ECO:0000313" key="5">
    <source>
        <dbReference type="Proteomes" id="UP001330749"/>
    </source>
</evidence>
<keyword evidence="5" id="KW-1185">Reference proteome</keyword>
<reference evidence="4 5" key="1">
    <citation type="submission" date="2023-03" db="EMBL/GenBank/DDBJ databases">
        <title>Bacillus Genome Sequencing.</title>
        <authorList>
            <person name="Dunlap C."/>
        </authorList>
    </citation>
    <scope>NUCLEOTIDE SEQUENCE [LARGE SCALE GENOMIC DNA]</scope>
    <source>
        <strain evidence="4 5">B-14544</strain>
    </source>
</reference>
<keyword evidence="2" id="KW-0560">Oxidoreductase</keyword>
<evidence type="ECO:0000313" key="4">
    <source>
        <dbReference type="EMBL" id="MED3562520.1"/>
    </source>
</evidence>
<feature type="domain" description="Flavin reductase like" evidence="3">
    <location>
        <begin position="19"/>
        <end position="161"/>
    </location>
</feature>
<organism evidence="4 5">
    <name type="scientific">Bacillus xiapuensis</name>
    <dbReference type="NCBI Taxonomy" id="2014075"/>
    <lineage>
        <taxon>Bacteria</taxon>
        <taxon>Bacillati</taxon>
        <taxon>Bacillota</taxon>
        <taxon>Bacilli</taxon>
        <taxon>Bacillales</taxon>
        <taxon>Bacillaceae</taxon>
        <taxon>Bacillus</taxon>
    </lineage>
</organism>